<feature type="compositionally biased region" description="Polar residues" evidence="1">
    <location>
        <begin position="204"/>
        <end position="218"/>
    </location>
</feature>
<evidence type="ECO:0000256" key="1">
    <source>
        <dbReference type="SAM" id="MobiDB-lite"/>
    </source>
</evidence>
<dbReference type="PANTHER" id="PTHR33781">
    <property type="entry name" value="PROTEIN PHYTOCHROME KINASE SUBSTRATE 1-RELATED"/>
    <property type="match status" value="1"/>
</dbReference>
<feature type="compositionally biased region" description="Polar residues" evidence="1">
    <location>
        <begin position="60"/>
        <end position="69"/>
    </location>
</feature>
<feature type="region of interest" description="Disordered" evidence="1">
    <location>
        <begin position="448"/>
        <end position="490"/>
    </location>
</feature>
<name>A0ABD3CSK3_9LAMI</name>
<accession>A0ABD3CSK3</accession>
<proteinExistence type="predicted"/>
<dbReference type="EMBL" id="JAVIJP010000032">
    <property type="protein sequence ID" value="KAL3632658.1"/>
    <property type="molecule type" value="Genomic_DNA"/>
</dbReference>
<evidence type="ECO:0000313" key="2">
    <source>
        <dbReference type="EMBL" id="KAL3632658.1"/>
    </source>
</evidence>
<evidence type="ECO:0000313" key="3">
    <source>
        <dbReference type="Proteomes" id="UP001632038"/>
    </source>
</evidence>
<dbReference type="Proteomes" id="UP001632038">
    <property type="component" value="Unassembled WGS sequence"/>
</dbReference>
<dbReference type="AlphaFoldDB" id="A0ABD3CSK3"/>
<feature type="region of interest" description="Disordered" evidence="1">
    <location>
        <begin position="44"/>
        <end position="136"/>
    </location>
</feature>
<feature type="compositionally biased region" description="Low complexity" evidence="1">
    <location>
        <begin position="173"/>
        <end position="188"/>
    </location>
</feature>
<feature type="compositionally biased region" description="Polar residues" evidence="1">
    <location>
        <begin position="78"/>
        <end position="96"/>
    </location>
</feature>
<sequence length="490" mass="53403">MDKTHPLHYIKTFSSSHNQTSTLQFDNDQDNEISIFDAHKYFGQNNNDSYNPHEPPTTLPRLSSVSSVDGKNLRTRSFHATPTASSEASWNSQTGLLVNPPGSVKVSLSSRDRENIKISSLSGRSNNNNNKKKWNFGQKCCCTGKKSVRVKEATTSASVHNLRPTPPPPRPPTTKSHNNINNNNNINNSKKKSTKSDREKKKALSNSTIVPRSSSTTIDDVDLSPSDKSDPPRQQRISASGRSFIDSGFSFPILKNPAQPGFKSTSSKAIVEDPPRDSLEVYQPIMENVIINPARRHHFNPGSPIGRVETTDDDLGSDASSDLFELDSFSTQTSLYPMYRRRDSLDEAPTFNARRFNNYGRQSLDEPPTPSVAATECYAPSEVSIDWSVTTAEGYERPSVSNFSVSASEASGAAFLRQRMKEEAGGDNGKRNGGGGLLMMSCRNGKAVSVGRQTAEGGGETREGGRPPRASKTTALGNDHSARLSAAFAA</sequence>
<reference evidence="3" key="1">
    <citation type="journal article" date="2024" name="IScience">
        <title>Strigolactones Initiate the Formation of Haustorium-like Structures in Castilleja.</title>
        <authorList>
            <person name="Buerger M."/>
            <person name="Peterson D."/>
            <person name="Chory J."/>
        </authorList>
    </citation>
    <scope>NUCLEOTIDE SEQUENCE [LARGE SCALE GENOMIC DNA]</scope>
</reference>
<protein>
    <submittedName>
        <fullName evidence="2">Uncharacterized protein</fullName>
    </submittedName>
</protein>
<keyword evidence="3" id="KW-1185">Reference proteome</keyword>
<dbReference type="PANTHER" id="PTHR33781:SF1">
    <property type="entry name" value="PROTEIN PHYTOCHROME KINASE SUBSTRATE 4"/>
    <property type="match status" value="1"/>
</dbReference>
<dbReference type="InterPro" id="IPR039615">
    <property type="entry name" value="PKS"/>
</dbReference>
<comment type="caution">
    <text evidence="2">The sequence shown here is derived from an EMBL/GenBank/DDBJ whole genome shotgun (WGS) entry which is preliminary data.</text>
</comment>
<organism evidence="2 3">
    <name type="scientific">Castilleja foliolosa</name>
    <dbReference type="NCBI Taxonomy" id="1961234"/>
    <lineage>
        <taxon>Eukaryota</taxon>
        <taxon>Viridiplantae</taxon>
        <taxon>Streptophyta</taxon>
        <taxon>Embryophyta</taxon>
        <taxon>Tracheophyta</taxon>
        <taxon>Spermatophyta</taxon>
        <taxon>Magnoliopsida</taxon>
        <taxon>eudicotyledons</taxon>
        <taxon>Gunneridae</taxon>
        <taxon>Pentapetalae</taxon>
        <taxon>asterids</taxon>
        <taxon>lamiids</taxon>
        <taxon>Lamiales</taxon>
        <taxon>Orobanchaceae</taxon>
        <taxon>Pedicularideae</taxon>
        <taxon>Castillejinae</taxon>
        <taxon>Castilleja</taxon>
    </lineage>
</organism>
<gene>
    <name evidence="2" type="ORF">CASFOL_025642</name>
</gene>
<feature type="region of interest" description="Disordered" evidence="1">
    <location>
        <begin position="152"/>
        <end position="270"/>
    </location>
</feature>